<evidence type="ECO:0000256" key="2">
    <source>
        <dbReference type="ARBA" id="ARBA00022670"/>
    </source>
</evidence>
<evidence type="ECO:0000259" key="7">
    <source>
        <dbReference type="PROSITE" id="PS50600"/>
    </source>
</evidence>
<protein>
    <submittedName>
        <fullName evidence="8">Ubiquitin-like-specific protease 1</fullName>
    </submittedName>
</protein>
<feature type="region of interest" description="Disordered" evidence="6">
    <location>
        <begin position="438"/>
        <end position="458"/>
    </location>
</feature>
<dbReference type="Gene3D" id="3.40.395.10">
    <property type="entry name" value="Adenoviral Proteinase, Chain A"/>
    <property type="match status" value="1"/>
</dbReference>
<feature type="region of interest" description="Disordered" evidence="6">
    <location>
        <begin position="262"/>
        <end position="307"/>
    </location>
</feature>
<dbReference type="PANTHER" id="PTHR12606">
    <property type="entry name" value="SENTRIN/SUMO-SPECIFIC PROTEASE"/>
    <property type="match status" value="1"/>
</dbReference>
<feature type="compositionally biased region" description="Basic residues" evidence="6">
    <location>
        <begin position="370"/>
        <end position="384"/>
    </location>
</feature>
<dbReference type="GO" id="GO:0016929">
    <property type="term" value="F:deSUMOylase activity"/>
    <property type="evidence" value="ECO:0007669"/>
    <property type="project" value="TreeGrafter"/>
</dbReference>
<dbReference type="STRING" id="94208.A0A2S4KS24"/>
<dbReference type="GO" id="GO:0006508">
    <property type="term" value="P:proteolysis"/>
    <property type="evidence" value="ECO:0007669"/>
    <property type="project" value="UniProtKB-KW"/>
</dbReference>
<name>A0A2S4KS24_9HYPO</name>
<evidence type="ECO:0000256" key="6">
    <source>
        <dbReference type="SAM" id="MobiDB-lite"/>
    </source>
</evidence>
<evidence type="ECO:0000256" key="4">
    <source>
        <dbReference type="ARBA" id="ARBA00022807"/>
    </source>
</evidence>
<accession>A0A2S4KS24</accession>
<dbReference type="AlphaFoldDB" id="A0A2S4KS24"/>
<feature type="compositionally biased region" description="Pro residues" evidence="6">
    <location>
        <begin position="286"/>
        <end position="299"/>
    </location>
</feature>
<feature type="region of interest" description="Disordered" evidence="6">
    <location>
        <begin position="352"/>
        <end position="384"/>
    </location>
</feature>
<keyword evidence="4" id="KW-0788">Thiol protease</keyword>
<dbReference type="GO" id="GO:0005634">
    <property type="term" value="C:nucleus"/>
    <property type="evidence" value="ECO:0007669"/>
    <property type="project" value="TreeGrafter"/>
</dbReference>
<dbReference type="PROSITE" id="PS50600">
    <property type="entry name" value="ULP_PROTEASE"/>
    <property type="match status" value="1"/>
</dbReference>
<evidence type="ECO:0000313" key="9">
    <source>
        <dbReference type="Proteomes" id="UP000237481"/>
    </source>
</evidence>
<evidence type="ECO:0000256" key="5">
    <source>
        <dbReference type="SAM" id="Coils"/>
    </source>
</evidence>
<evidence type="ECO:0000313" key="8">
    <source>
        <dbReference type="EMBL" id="POR32970.1"/>
    </source>
</evidence>
<keyword evidence="3" id="KW-0378">Hydrolase</keyword>
<dbReference type="Proteomes" id="UP000237481">
    <property type="component" value="Unassembled WGS sequence"/>
</dbReference>
<dbReference type="SUPFAM" id="SSF54001">
    <property type="entry name" value="Cysteine proteinases"/>
    <property type="match status" value="1"/>
</dbReference>
<evidence type="ECO:0000256" key="3">
    <source>
        <dbReference type="ARBA" id="ARBA00022801"/>
    </source>
</evidence>
<evidence type="ECO:0000256" key="1">
    <source>
        <dbReference type="ARBA" id="ARBA00005234"/>
    </source>
</evidence>
<dbReference type="InterPro" id="IPR003653">
    <property type="entry name" value="Peptidase_C48_C"/>
</dbReference>
<dbReference type="Pfam" id="PF02902">
    <property type="entry name" value="Peptidase_C48"/>
    <property type="match status" value="1"/>
</dbReference>
<dbReference type="PANTHER" id="PTHR12606:SF141">
    <property type="entry name" value="GH15225P-RELATED"/>
    <property type="match status" value="1"/>
</dbReference>
<dbReference type="GO" id="GO:0016926">
    <property type="term" value="P:protein desumoylation"/>
    <property type="evidence" value="ECO:0007669"/>
    <property type="project" value="TreeGrafter"/>
</dbReference>
<sequence length="824" mass="92460">MMSNVFSTVTGFGERLAHIFRRTSYNVAELRSLVRVAHSDLAHNHVANKRLKLTPPDASNASWLNDEASFHNLVEANQSFLNNLRRACNIIASHPSRDAMNKVLQPLSHVLYKNPIDLQFLFSGEKDMCDAFFEHVENCIRMCNNIYEVGFFFKHKSRYPVVPLDADYNFEPAVLEKLHLAQNFLSAAPFPTICNRILEAGNARPEDRVATEFIDRVILDLQALRINLPAPSFIVSEIYQGQILQLFPPPVRTDLDLHLLLPGSFPEDEEEDEPARQEAEETPDAPSAPPGPVGSPPPVITKTDTTRTARLRADFLESRISEITPEEFRSEFYIESDAHRVIKENYISDFVPKEPPNPAEASEVASALRNRPKPSGKTTPKRLKMSRLPKTVRFTESTLSPQPRTHTGLDVPRLLEHDDEPAEDETLVNGFHAALQVPGTAKTQKRPLTPRNFFSGKATRIPEDDERSSWLRTSRLTKPSEQRIEAGVDPAVRIQELLDMPPIPGFAVSDEVKNLLERQKSEAARKAAEEARKAEEEARVAAEEARLADEAAQRAAEEQKRRELKAVLAKARELRPPLKPLITPLSKASETTAYGTLASHPSAILTKSGDNTELRRHDFTTVIPATQWVNDEIINGSISWIDRAINEAAGIKDVKKQTRKSLAMNSFFFKTLLEKGPNGTERTLRRCGVTKENMLDVDTIFVPICQNSHWTLLVIRPSKRTVAHMDSLNPHGSSAYTTIALTWVKHILEDKFDESEWKVERHEAPAQTNGYDCGVFTITNAMCLALGLSPIDSYNAKDMPLQRIRIAAMLMNGGFNGEFDLGVY</sequence>
<keyword evidence="5" id="KW-0175">Coiled coil</keyword>
<reference evidence="8 9" key="1">
    <citation type="submission" date="2018-01" db="EMBL/GenBank/DDBJ databases">
        <title>Harnessing the power of phylogenomics to disentangle the directionality and signatures of interkingdom host jumping in the parasitic fungal genus Tolypocladium.</title>
        <authorList>
            <person name="Quandt C.A."/>
            <person name="Patterson W."/>
            <person name="Spatafora J.W."/>
        </authorList>
    </citation>
    <scope>NUCLEOTIDE SEQUENCE [LARGE SCALE GENOMIC DNA]</scope>
    <source>
        <strain evidence="8 9">NRBC 100945</strain>
    </source>
</reference>
<dbReference type="EMBL" id="PKSG01000770">
    <property type="protein sequence ID" value="POR32970.1"/>
    <property type="molecule type" value="Genomic_DNA"/>
</dbReference>
<comment type="similarity">
    <text evidence="1">Belongs to the peptidase C48 family.</text>
</comment>
<feature type="coiled-coil region" evidence="5">
    <location>
        <begin position="513"/>
        <end position="574"/>
    </location>
</feature>
<comment type="caution">
    <text evidence="8">The sequence shown here is derived from an EMBL/GenBank/DDBJ whole genome shotgun (WGS) entry which is preliminary data.</text>
</comment>
<dbReference type="InterPro" id="IPR038765">
    <property type="entry name" value="Papain-like_cys_pep_sf"/>
</dbReference>
<feature type="domain" description="Ubiquitin-like protease family profile" evidence="7">
    <location>
        <begin position="612"/>
        <end position="784"/>
    </location>
</feature>
<gene>
    <name evidence="8" type="ORF">TPAR_06831</name>
</gene>
<organism evidence="8 9">
    <name type="scientific">Tolypocladium paradoxum</name>
    <dbReference type="NCBI Taxonomy" id="94208"/>
    <lineage>
        <taxon>Eukaryota</taxon>
        <taxon>Fungi</taxon>
        <taxon>Dikarya</taxon>
        <taxon>Ascomycota</taxon>
        <taxon>Pezizomycotina</taxon>
        <taxon>Sordariomycetes</taxon>
        <taxon>Hypocreomycetidae</taxon>
        <taxon>Hypocreales</taxon>
        <taxon>Ophiocordycipitaceae</taxon>
        <taxon>Tolypocladium</taxon>
    </lineage>
</organism>
<keyword evidence="9" id="KW-1185">Reference proteome</keyword>
<keyword evidence="2 8" id="KW-0645">Protease</keyword>
<proteinExistence type="inferred from homology"/>
<dbReference type="OrthoDB" id="1939479at2759"/>